<dbReference type="EMBL" id="CAMXCT010005667">
    <property type="protein sequence ID" value="CAI4012940.1"/>
    <property type="molecule type" value="Genomic_DNA"/>
</dbReference>
<reference evidence="3 4" key="2">
    <citation type="submission" date="2024-05" db="EMBL/GenBank/DDBJ databases">
        <authorList>
            <person name="Chen Y."/>
            <person name="Shah S."/>
            <person name="Dougan E. K."/>
            <person name="Thang M."/>
            <person name="Chan C."/>
        </authorList>
    </citation>
    <scope>NUCLEOTIDE SEQUENCE [LARGE SCALE GENOMIC DNA]</scope>
</reference>
<evidence type="ECO:0000256" key="1">
    <source>
        <dbReference type="SAM" id="MobiDB-lite"/>
    </source>
</evidence>
<reference evidence="2" key="1">
    <citation type="submission" date="2022-10" db="EMBL/GenBank/DDBJ databases">
        <authorList>
            <person name="Chen Y."/>
            <person name="Dougan E. K."/>
            <person name="Chan C."/>
            <person name="Rhodes N."/>
            <person name="Thang M."/>
        </authorList>
    </citation>
    <scope>NUCLEOTIDE SEQUENCE</scope>
</reference>
<dbReference type="Proteomes" id="UP001152797">
    <property type="component" value="Unassembled WGS sequence"/>
</dbReference>
<sequence>MPFAPPESDYGDGDNETMEHLGQFRDTSVCPSSASGSSSQATPKELELFWNLMNATSVCKVLDEVDSSGEESTSAGSSGSPSSSSSSTDSADVNATNLAAEAMQKEQRVEQPQAGVKIQVLVPTHLECVPVGPLGLIFGGCFAVQANATLSAWISASAAFETQETYNIQYIIPIIS</sequence>
<evidence type="ECO:0000313" key="4">
    <source>
        <dbReference type="Proteomes" id="UP001152797"/>
    </source>
</evidence>
<feature type="compositionally biased region" description="Low complexity" evidence="1">
    <location>
        <begin position="70"/>
        <end position="92"/>
    </location>
</feature>
<dbReference type="AlphaFoldDB" id="A0A9P1GGQ2"/>
<organism evidence="2">
    <name type="scientific">Cladocopium goreaui</name>
    <dbReference type="NCBI Taxonomy" id="2562237"/>
    <lineage>
        <taxon>Eukaryota</taxon>
        <taxon>Sar</taxon>
        <taxon>Alveolata</taxon>
        <taxon>Dinophyceae</taxon>
        <taxon>Suessiales</taxon>
        <taxon>Symbiodiniaceae</taxon>
        <taxon>Cladocopium</taxon>
    </lineage>
</organism>
<dbReference type="EMBL" id="CAMXCT020005667">
    <property type="protein sequence ID" value="CAL1166315.1"/>
    <property type="molecule type" value="Genomic_DNA"/>
</dbReference>
<comment type="caution">
    <text evidence="2">The sequence shown here is derived from an EMBL/GenBank/DDBJ whole genome shotgun (WGS) entry which is preliminary data.</text>
</comment>
<evidence type="ECO:0000313" key="2">
    <source>
        <dbReference type="EMBL" id="CAI4012940.1"/>
    </source>
</evidence>
<gene>
    <name evidence="2" type="ORF">C1SCF055_LOCUS37959</name>
</gene>
<feature type="region of interest" description="Disordered" evidence="1">
    <location>
        <begin position="65"/>
        <end position="97"/>
    </location>
</feature>
<accession>A0A9P1GGQ2</accession>
<feature type="region of interest" description="Disordered" evidence="1">
    <location>
        <begin position="1"/>
        <end position="41"/>
    </location>
</feature>
<protein>
    <submittedName>
        <fullName evidence="2">Uncharacterized protein</fullName>
    </submittedName>
</protein>
<keyword evidence="4" id="KW-1185">Reference proteome</keyword>
<dbReference type="EMBL" id="CAMXCT030005667">
    <property type="protein sequence ID" value="CAL4800252.1"/>
    <property type="molecule type" value="Genomic_DNA"/>
</dbReference>
<feature type="compositionally biased region" description="Low complexity" evidence="1">
    <location>
        <begin position="28"/>
        <end position="39"/>
    </location>
</feature>
<name>A0A9P1GGQ2_9DINO</name>
<proteinExistence type="predicted"/>
<evidence type="ECO:0000313" key="3">
    <source>
        <dbReference type="EMBL" id="CAL4800252.1"/>
    </source>
</evidence>